<dbReference type="PANTHER" id="PTHR44591">
    <property type="entry name" value="STRESS RESPONSE REGULATOR PROTEIN 1"/>
    <property type="match status" value="1"/>
</dbReference>
<comment type="caution">
    <text evidence="5">The sequence shown here is derived from an EMBL/GenBank/DDBJ whole genome shotgun (WGS) entry which is preliminary data.</text>
</comment>
<dbReference type="EMBL" id="JBHUIR010000048">
    <property type="protein sequence ID" value="MFD2260607.1"/>
    <property type="molecule type" value="Genomic_DNA"/>
</dbReference>
<dbReference type="RefSeq" id="WP_345098039.1">
    <property type="nucleotide sequence ID" value="NZ_BAABGS010000011.1"/>
</dbReference>
<organism evidence="5 6">
    <name type="scientific">Chelativorans composti</name>
    <dbReference type="NCBI Taxonomy" id="768533"/>
    <lineage>
        <taxon>Bacteria</taxon>
        <taxon>Pseudomonadati</taxon>
        <taxon>Pseudomonadota</taxon>
        <taxon>Alphaproteobacteria</taxon>
        <taxon>Hyphomicrobiales</taxon>
        <taxon>Phyllobacteriaceae</taxon>
        <taxon>Chelativorans</taxon>
    </lineage>
</organism>
<dbReference type="Proteomes" id="UP001597373">
    <property type="component" value="Unassembled WGS sequence"/>
</dbReference>
<dbReference type="PANTHER" id="PTHR44591:SF14">
    <property type="entry name" value="PROTEIN PILG"/>
    <property type="match status" value="1"/>
</dbReference>
<evidence type="ECO:0000313" key="5">
    <source>
        <dbReference type="EMBL" id="MFD2260607.1"/>
    </source>
</evidence>
<dbReference type="Pfam" id="PF00072">
    <property type="entry name" value="Response_reg"/>
    <property type="match status" value="1"/>
</dbReference>
<dbReference type="SUPFAM" id="SSF52172">
    <property type="entry name" value="CheY-like"/>
    <property type="match status" value="1"/>
</dbReference>
<dbReference type="PROSITE" id="PS50110">
    <property type="entry name" value="RESPONSE_REGULATORY"/>
    <property type="match status" value="1"/>
</dbReference>
<protein>
    <submittedName>
        <fullName evidence="5">Response regulator</fullName>
    </submittedName>
</protein>
<sequence>MRRCLIVDDSQVIRKVARRILSDEGFLVGEAASGAEALEICQEEMPEIILVDSLLPDVDSIDIIARIVSIEAEIAPAILYSTHQIQLSQIMKAKRAGAKGHILKPFVRQQLLEQLRAFEDLFQK</sequence>
<dbReference type="InterPro" id="IPR050595">
    <property type="entry name" value="Bact_response_regulator"/>
</dbReference>
<evidence type="ECO:0000313" key="6">
    <source>
        <dbReference type="Proteomes" id="UP001597373"/>
    </source>
</evidence>
<accession>A0ABW5DI23</accession>
<feature type="modified residue" description="4-aspartylphosphate" evidence="3">
    <location>
        <position position="52"/>
    </location>
</feature>
<reference evidence="6" key="1">
    <citation type="journal article" date="2019" name="Int. J. Syst. Evol. Microbiol.">
        <title>The Global Catalogue of Microorganisms (GCM) 10K type strain sequencing project: providing services to taxonomists for standard genome sequencing and annotation.</title>
        <authorList>
            <consortium name="The Broad Institute Genomics Platform"/>
            <consortium name="The Broad Institute Genome Sequencing Center for Infectious Disease"/>
            <person name="Wu L."/>
            <person name="Ma J."/>
        </authorList>
    </citation>
    <scope>NUCLEOTIDE SEQUENCE [LARGE SCALE GENOMIC DNA]</scope>
    <source>
        <strain evidence="6">KCTC 23707</strain>
    </source>
</reference>
<evidence type="ECO:0000256" key="3">
    <source>
        <dbReference type="PROSITE-ProRule" id="PRU00169"/>
    </source>
</evidence>
<keyword evidence="2" id="KW-0902">Two-component regulatory system</keyword>
<keyword evidence="6" id="KW-1185">Reference proteome</keyword>
<feature type="domain" description="Response regulatory" evidence="4">
    <location>
        <begin position="3"/>
        <end position="119"/>
    </location>
</feature>
<proteinExistence type="predicted"/>
<gene>
    <name evidence="5" type="ORF">ACFSMZ_12655</name>
</gene>
<dbReference type="InterPro" id="IPR011006">
    <property type="entry name" value="CheY-like_superfamily"/>
</dbReference>
<evidence type="ECO:0000256" key="2">
    <source>
        <dbReference type="ARBA" id="ARBA00023012"/>
    </source>
</evidence>
<dbReference type="SMART" id="SM00448">
    <property type="entry name" value="REC"/>
    <property type="match status" value="1"/>
</dbReference>
<name>A0ABW5DI23_9HYPH</name>
<evidence type="ECO:0000259" key="4">
    <source>
        <dbReference type="PROSITE" id="PS50110"/>
    </source>
</evidence>
<evidence type="ECO:0000256" key="1">
    <source>
        <dbReference type="ARBA" id="ARBA00022553"/>
    </source>
</evidence>
<dbReference type="InterPro" id="IPR001789">
    <property type="entry name" value="Sig_transdc_resp-reg_receiver"/>
</dbReference>
<keyword evidence="1 3" id="KW-0597">Phosphoprotein</keyword>
<dbReference type="Gene3D" id="3.40.50.2300">
    <property type="match status" value="1"/>
</dbReference>